<dbReference type="Gene3D" id="3.60.20.10">
    <property type="entry name" value="Glutamine Phosphoribosylpyrophosphate, subunit 1, domain 1"/>
    <property type="match status" value="1"/>
</dbReference>
<evidence type="ECO:0000313" key="4">
    <source>
        <dbReference type="Proteomes" id="UP000007478"/>
    </source>
</evidence>
<accession>F0LN72</accession>
<dbReference type="CDD" id="cd01908">
    <property type="entry name" value="YafJ"/>
    <property type="match status" value="1"/>
</dbReference>
<dbReference type="Proteomes" id="UP000007478">
    <property type="component" value="Plasmid pTBMP1"/>
</dbReference>
<dbReference type="eggNOG" id="arCOG00093">
    <property type="taxonomic scope" value="Archaea"/>
</dbReference>
<proteinExistence type="predicted"/>
<reference evidence="3 4" key="1">
    <citation type="journal article" date="2011" name="J. Bacteriol.">
        <title>Complete genome sequence of the hyperthermophilic, piezophilic, heterotrophic, and carboxydotrophic archaeon Thermococcus barophilus MP.</title>
        <authorList>
            <person name="Vannier P."/>
            <person name="Marteinsson V.T."/>
            <person name="Fridjonsson O.H."/>
            <person name="Oger P."/>
            <person name="Jebbar M."/>
        </authorList>
    </citation>
    <scope>NUCLEOTIDE SEQUENCE [LARGE SCALE GENOMIC DNA]</scope>
    <source>
        <strain evidence="4">DSM 11836 / MP</strain>
    </source>
</reference>
<organism evidence="3 4">
    <name type="scientific">Thermococcus barophilus (strain DSM 11836 / MP)</name>
    <dbReference type="NCBI Taxonomy" id="391623"/>
    <lineage>
        <taxon>Archaea</taxon>
        <taxon>Methanobacteriati</taxon>
        <taxon>Methanobacteriota</taxon>
        <taxon>Thermococci</taxon>
        <taxon>Thermococcales</taxon>
        <taxon>Thermococcaceae</taxon>
        <taxon>Thermococcus</taxon>
    </lineage>
</organism>
<dbReference type="eggNOG" id="arCOG07614">
    <property type="taxonomic scope" value="Archaea"/>
</dbReference>
<dbReference type="AlphaFoldDB" id="F0LN72"/>
<dbReference type="SUPFAM" id="SSF56235">
    <property type="entry name" value="N-terminal nucleophile aminohydrolases (Ntn hydrolases)"/>
    <property type="match status" value="1"/>
</dbReference>
<dbReference type="InterPro" id="IPR017932">
    <property type="entry name" value="GATase_2_dom"/>
</dbReference>
<dbReference type="EMBL" id="CP002373">
    <property type="protein sequence ID" value="ADT85211.1"/>
    <property type="molecule type" value="Genomic_DNA"/>
</dbReference>
<geneLocation type="plasmid" evidence="3 4">
    <name>pTBMP1</name>
</geneLocation>
<feature type="domain" description="Glutamine amidotransferase type-2" evidence="2">
    <location>
        <begin position="1"/>
        <end position="231"/>
    </location>
</feature>
<dbReference type="InterPro" id="IPR026869">
    <property type="entry name" value="EgtC-like"/>
</dbReference>
<dbReference type="PROSITE" id="PS51278">
    <property type="entry name" value="GATASE_TYPE_2"/>
    <property type="match status" value="1"/>
</dbReference>
<sequence length="300" mass="34564">MRKGKLNPHGWGVGWYLTALHGKRAASLVKQPIPAYKSRIALTLPKLNIKSQVIISHVRFATSEINYLNTHPFIRRIKSIGQYDEWIFAHNGVLDGVEELPRRFKPLGTTDSEAAFCYIMENLEGIRTIRELFTKLYQLLSELSDYGTLNVLISNGRYLFAYSYYPGKGMWLLKRHPPHKGRARLLDEDFEVSIGDVKAEDEYAYLVATKRLTDENWEKIEKKKLYIFRDGALLLKVGNRIEPMLDSEAIEVLRAVLNRENVELNETVKRLVDLKLLKITESGAVINDYREAIVKLIVEE</sequence>
<keyword evidence="4" id="KW-1185">Reference proteome</keyword>
<evidence type="ECO:0000259" key="2">
    <source>
        <dbReference type="PROSITE" id="PS51278"/>
    </source>
</evidence>
<dbReference type="PATRIC" id="fig|391623.17.peg.2232"/>
<evidence type="ECO:0000256" key="1">
    <source>
        <dbReference type="ARBA" id="ARBA00022962"/>
    </source>
</evidence>
<dbReference type="KEGG" id="tba:TERMP_02238"/>
<dbReference type="InterPro" id="IPR029055">
    <property type="entry name" value="Ntn_hydrolases_N"/>
</dbReference>
<gene>
    <name evidence="3" type="ordered locus">TERMP_02238</name>
</gene>
<dbReference type="PANTHER" id="PTHR42824">
    <property type="entry name" value="GLUTAMINE AMIDOTRANSFERASE"/>
    <property type="match status" value="1"/>
</dbReference>
<protein>
    <recommendedName>
        <fullName evidence="2">Glutamine amidotransferase type-2 domain-containing protein</fullName>
    </recommendedName>
</protein>
<keyword evidence="1" id="KW-0315">Glutamine amidotransferase</keyword>
<dbReference type="HOGENOM" id="CLU_059273_0_1_2"/>
<evidence type="ECO:0000313" key="3">
    <source>
        <dbReference type="EMBL" id="ADT85211.1"/>
    </source>
</evidence>
<keyword evidence="3" id="KW-0614">Plasmid</keyword>
<name>F0LN72_THEBM</name>
<dbReference type="PANTHER" id="PTHR42824:SF1">
    <property type="entry name" value="GLUTAMINE AMIDOTRANSFERASE YAFJ-RELATED"/>
    <property type="match status" value="1"/>
</dbReference>
<dbReference type="Pfam" id="PF13230">
    <property type="entry name" value="GATase_4"/>
    <property type="match status" value="1"/>
</dbReference>